<dbReference type="EMBL" id="SRKY01000006">
    <property type="protein sequence ID" value="THH34365.1"/>
    <property type="molecule type" value="Genomic_DNA"/>
</dbReference>
<proteinExistence type="predicted"/>
<evidence type="ECO:0000313" key="2">
    <source>
        <dbReference type="Proteomes" id="UP000306602"/>
    </source>
</evidence>
<dbReference type="RefSeq" id="WP_136464493.1">
    <property type="nucleotide sequence ID" value="NZ_SRKY01000006.1"/>
</dbReference>
<keyword evidence="2" id="KW-1185">Reference proteome</keyword>
<dbReference type="Proteomes" id="UP000306602">
    <property type="component" value="Unassembled WGS sequence"/>
</dbReference>
<evidence type="ECO:0008006" key="3">
    <source>
        <dbReference type="Google" id="ProtNLM"/>
    </source>
</evidence>
<protein>
    <recommendedName>
        <fullName evidence="3">Inovirus Gp2 family protein</fullName>
    </recommendedName>
</protein>
<gene>
    <name evidence="1" type="ORF">E4Z66_18150</name>
</gene>
<accession>A0A4S4N775</accession>
<reference evidence="1 2" key="1">
    <citation type="submission" date="2019-04" db="EMBL/GenBank/DDBJ databases">
        <title>Shimia ponticola sp. nov., isolated from seawater.</title>
        <authorList>
            <person name="Kim Y.-O."/>
            <person name="Yoon J.-H."/>
        </authorList>
    </citation>
    <scope>NUCLEOTIDE SEQUENCE [LARGE SCALE GENOMIC DNA]</scope>
    <source>
        <strain evidence="1 2">MYP11</strain>
    </source>
</reference>
<dbReference type="AlphaFoldDB" id="A0A4S4N775"/>
<evidence type="ECO:0000313" key="1">
    <source>
        <dbReference type="EMBL" id="THH34365.1"/>
    </source>
</evidence>
<comment type="caution">
    <text evidence="1">The sequence shown here is derived from an EMBL/GenBank/DDBJ whole genome shotgun (WGS) entry which is preliminary data.</text>
</comment>
<name>A0A4S4N775_9RHOB</name>
<dbReference type="OrthoDB" id="7851791at2"/>
<sequence>MKDLPDTGMTSSLLPMQIRMRAELRDRLKSFDFTYFITLATSHQQFSPSKMRSLLKQWDARVNRSINGPRWARRPDERLIWFAFLEKASVNPHWHLIVEVDPWIIEGGRAQRTSKLPDVSKQHWEKLVPQGTFDCQDVESPAVIDYVTKVVAAEQNFENFILSREFINN</sequence>
<organism evidence="1 2">
    <name type="scientific">Aliishimia ponticola</name>
    <dbReference type="NCBI Taxonomy" id="2499833"/>
    <lineage>
        <taxon>Bacteria</taxon>
        <taxon>Pseudomonadati</taxon>
        <taxon>Pseudomonadota</taxon>
        <taxon>Alphaproteobacteria</taxon>
        <taxon>Rhodobacterales</taxon>
        <taxon>Paracoccaceae</taxon>
        <taxon>Aliishimia</taxon>
    </lineage>
</organism>